<dbReference type="AlphaFoldDB" id="A0A0D2J9P7"/>
<protein>
    <recommendedName>
        <fullName evidence="4">Positive regulator of sigma E, RseC/MucC</fullName>
    </recommendedName>
</protein>
<dbReference type="Pfam" id="PF04246">
    <property type="entry name" value="RseC_MucC"/>
    <property type="match status" value="1"/>
</dbReference>
<dbReference type="PIRSF" id="PIRSF004923">
    <property type="entry name" value="RseC"/>
    <property type="match status" value="1"/>
</dbReference>
<keyword evidence="1" id="KW-0472">Membrane</keyword>
<proteinExistence type="predicted"/>
<dbReference type="PANTHER" id="PTHR35867:SF1">
    <property type="entry name" value="PROTEIN RSEC"/>
    <property type="match status" value="1"/>
</dbReference>
<dbReference type="EMBL" id="AZAC01000008">
    <property type="protein sequence ID" value="KIX14869.1"/>
    <property type="molecule type" value="Genomic_DNA"/>
</dbReference>
<sequence>MINNMQQIKQQSDMHEEGRVLAVQGGLAQVETVQTEACSHCVAKTSCQTMGGVKKRMIWAINEAKAKEGDRVLLALPRRGVLGAGFLVYMVPVLALILGSSLGKIYGPQWGWDEQNAAVLLGFASLTITWLILRKVSKALGRKKEFKVRLVQVLRPKDVAASCPAGADASDA</sequence>
<dbReference type="InterPro" id="IPR007359">
    <property type="entry name" value="SigmaE_reg_RseC_MucC"/>
</dbReference>
<comment type="caution">
    <text evidence="2">The sequence shown here is derived from an EMBL/GenBank/DDBJ whole genome shotgun (WGS) entry which is preliminary data.</text>
</comment>
<keyword evidence="1" id="KW-0812">Transmembrane</keyword>
<keyword evidence="3" id="KW-1185">Reference proteome</keyword>
<dbReference type="Proteomes" id="UP000032233">
    <property type="component" value="Unassembled WGS sequence"/>
</dbReference>
<evidence type="ECO:0008006" key="4">
    <source>
        <dbReference type="Google" id="ProtNLM"/>
    </source>
</evidence>
<evidence type="ECO:0000313" key="2">
    <source>
        <dbReference type="EMBL" id="KIX14869.1"/>
    </source>
</evidence>
<feature type="transmembrane region" description="Helical" evidence="1">
    <location>
        <begin position="115"/>
        <end position="133"/>
    </location>
</feature>
<keyword evidence="1" id="KW-1133">Transmembrane helix</keyword>
<gene>
    <name evidence="2" type="ORF">X474_06905</name>
</gene>
<evidence type="ECO:0000256" key="1">
    <source>
        <dbReference type="SAM" id="Phobius"/>
    </source>
</evidence>
<dbReference type="InterPro" id="IPR026268">
    <property type="entry name" value="RseC"/>
</dbReference>
<evidence type="ECO:0000313" key="3">
    <source>
        <dbReference type="Proteomes" id="UP000032233"/>
    </source>
</evidence>
<accession>A0A0D2J9P7</accession>
<reference evidence="2 3" key="1">
    <citation type="submission" date="2013-11" db="EMBL/GenBank/DDBJ databases">
        <title>Metagenomic analysis of a methanogenic consortium involved in long chain n-alkane degradation.</title>
        <authorList>
            <person name="Davidova I.A."/>
            <person name="Callaghan A.V."/>
            <person name="Wawrik B."/>
            <person name="Pruitt S."/>
            <person name="Marks C."/>
            <person name="Duncan K.E."/>
            <person name="Suflita J.M."/>
        </authorList>
    </citation>
    <scope>NUCLEOTIDE SEQUENCE [LARGE SCALE GENOMIC DNA]</scope>
    <source>
        <strain evidence="2 3">SPR</strain>
    </source>
</reference>
<dbReference type="PANTHER" id="PTHR35867">
    <property type="entry name" value="PROTEIN RSEC"/>
    <property type="match status" value="1"/>
</dbReference>
<name>A0A0D2J9P7_9BACT</name>
<feature type="transmembrane region" description="Helical" evidence="1">
    <location>
        <begin position="81"/>
        <end position="103"/>
    </location>
</feature>
<dbReference type="STRING" id="1429043.X474_06905"/>
<organism evidence="2 3">
    <name type="scientific">Dethiosulfatarculus sandiegensis</name>
    <dbReference type="NCBI Taxonomy" id="1429043"/>
    <lineage>
        <taxon>Bacteria</taxon>
        <taxon>Pseudomonadati</taxon>
        <taxon>Thermodesulfobacteriota</taxon>
        <taxon>Desulfarculia</taxon>
        <taxon>Desulfarculales</taxon>
        <taxon>Desulfarculaceae</taxon>
        <taxon>Dethiosulfatarculus</taxon>
    </lineage>
</organism>
<dbReference type="InParanoid" id="A0A0D2J9P7"/>
<dbReference type="OrthoDB" id="5514770at2"/>